<dbReference type="Proteomes" id="UP001525890">
    <property type="component" value="Unassembled WGS sequence"/>
</dbReference>
<dbReference type="RefSeq" id="WP_368008174.1">
    <property type="nucleotide sequence ID" value="NZ_JAMXFF010000035.1"/>
</dbReference>
<dbReference type="PANTHER" id="PTHR35586:SF1">
    <property type="entry name" value="SLL1691 PROTEIN"/>
    <property type="match status" value="1"/>
</dbReference>
<sequence>MSEPKIYPSVPADYDKPWKEALSLYFEQFLSFFFPELHDQIDWTVPYRSLEKELMELVRDSDVGTQFPDKLFEVKLINQQTVWILIHVEVQSQTDPEFNQRVYRYNYRAFDKYNKPVVSLAILGDDSPSWRPTEYSYSLDGYRLRMEFPTVKLLDYESQWEELESEQNPFALMVRAHLKTQATNGKMTERQQWKWTLIRSLFEKGYTRDQMVNLFRFVDRMMSLPKELEQQLRTQVIRYREERQMPFLSPMEELIQEEAREQGRQEGMVQKQRENILKILQIRFGELPPEVLEALNGIEEMDILNPLLEQAIAIPSLAEFQVLLTSVKTSVE</sequence>
<reference evidence="1 2" key="1">
    <citation type="journal article" date="2022" name="Front. Microbiol.">
        <title>High genomic differentiation and limited gene flow indicate recent cryptic speciation within the genus Laspinema (cyanobacteria).</title>
        <authorList>
            <person name="Stanojkovic A."/>
            <person name="Skoupy S."/>
            <person name="Skaloud P."/>
            <person name="Dvorak P."/>
        </authorList>
    </citation>
    <scope>NUCLEOTIDE SEQUENCE [LARGE SCALE GENOMIC DNA]</scope>
    <source>
        <strain evidence="1 2">D2a</strain>
    </source>
</reference>
<dbReference type="EMBL" id="JAMXFF010000035">
    <property type="protein sequence ID" value="MCT7968665.1"/>
    <property type="molecule type" value="Genomic_DNA"/>
</dbReference>
<comment type="caution">
    <text evidence="1">The sequence shown here is derived from an EMBL/GenBank/DDBJ whole genome shotgun (WGS) entry which is preliminary data.</text>
</comment>
<accession>A0ABT2MV86</accession>
<evidence type="ECO:0000313" key="2">
    <source>
        <dbReference type="Proteomes" id="UP001525890"/>
    </source>
</evidence>
<proteinExistence type="predicted"/>
<protein>
    <submittedName>
        <fullName evidence="1">DUF4351 domain-containing protein</fullName>
    </submittedName>
</protein>
<keyword evidence="2" id="KW-1185">Reference proteome</keyword>
<name>A0ABT2MV86_9CYAN</name>
<evidence type="ECO:0000313" key="1">
    <source>
        <dbReference type="EMBL" id="MCT7968665.1"/>
    </source>
</evidence>
<gene>
    <name evidence="1" type="ORF">NG799_20370</name>
</gene>
<organism evidence="1 2">
    <name type="scientific">Laspinema palackyanum D2a</name>
    <dbReference type="NCBI Taxonomy" id="2953684"/>
    <lineage>
        <taxon>Bacteria</taxon>
        <taxon>Bacillati</taxon>
        <taxon>Cyanobacteriota</taxon>
        <taxon>Cyanophyceae</taxon>
        <taxon>Oscillatoriophycideae</taxon>
        <taxon>Oscillatoriales</taxon>
        <taxon>Laspinemataceae</taxon>
        <taxon>Laspinema</taxon>
        <taxon>Laspinema palackyanum</taxon>
    </lineage>
</organism>
<dbReference type="PANTHER" id="PTHR35586">
    <property type="entry name" value="SLL1691 PROTEIN"/>
    <property type="match status" value="1"/>
</dbReference>